<protein>
    <submittedName>
        <fullName evidence="5">Anaerobic sulfite reductase subunit A</fullName>
    </submittedName>
</protein>
<evidence type="ECO:0000256" key="3">
    <source>
        <dbReference type="ARBA" id="ARBA00023014"/>
    </source>
</evidence>
<dbReference type="Proteomes" id="UP000095492">
    <property type="component" value="Unassembled WGS sequence"/>
</dbReference>
<dbReference type="GO" id="GO:0046872">
    <property type="term" value="F:metal ion binding"/>
    <property type="evidence" value="ECO:0007669"/>
    <property type="project" value="UniProtKB-KW"/>
</dbReference>
<dbReference type="InterPro" id="IPR017900">
    <property type="entry name" value="4Fe4S_Fe_S_CS"/>
</dbReference>
<name>A0A173UZR4_EUBRA</name>
<evidence type="ECO:0000313" key="5">
    <source>
        <dbReference type="EMBL" id="CUN20493.1"/>
    </source>
</evidence>
<dbReference type="OrthoDB" id="9795302at2"/>
<dbReference type="InterPro" id="IPR017896">
    <property type="entry name" value="4Fe4S_Fe-S-bd"/>
</dbReference>
<dbReference type="AlphaFoldDB" id="A0A173UZR4"/>
<dbReference type="SUPFAM" id="SSF46548">
    <property type="entry name" value="alpha-helical ferredoxin"/>
    <property type="match status" value="1"/>
</dbReference>
<feature type="domain" description="4Fe-4S ferredoxin-type" evidence="4">
    <location>
        <begin position="211"/>
        <end position="242"/>
    </location>
</feature>
<dbReference type="PANTHER" id="PTHR40447:SF1">
    <property type="entry name" value="ANAEROBIC SULFITE REDUCTASE SUBUNIT A"/>
    <property type="match status" value="1"/>
</dbReference>
<dbReference type="RefSeq" id="WP_055290653.1">
    <property type="nucleotide sequence ID" value="NZ_CP173382.1"/>
</dbReference>
<evidence type="ECO:0000259" key="4">
    <source>
        <dbReference type="PROSITE" id="PS51379"/>
    </source>
</evidence>
<accession>A0A173UZR4</accession>
<reference evidence="5 6" key="1">
    <citation type="submission" date="2015-09" db="EMBL/GenBank/DDBJ databases">
        <authorList>
            <consortium name="Pathogen Informatics"/>
        </authorList>
    </citation>
    <scope>NUCLEOTIDE SEQUENCE [LARGE SCALE GENOMIC DNA]</scope>
    <source>
        <strain evidence="5 6">2789STDY5608891</strain>
    </source>
</reference>
<gene>
    <name evidence="5" type="ORF">ERS852448_02389</name>
</gene>
<dbReference type="PROSITE" id="PS51379">
    <property type="entry name" value="4FE4S_FER_2"/>
    <property type="match status" value="2"/>
</dbReference>
<keyword evidence="2" id="KW-0408">Iron</keyword>
<evidence type="ECO:0000256" key="2">
    <source>
        <dbReference type="ARBA" id="ARBA00023004"/>
    </source>
</evidence>
<dbReference type="GO" id="GO:0051536">
    <property type="term" value="F:iron-sulfur cluster binding"/>
    <property type="evidence" value="ECO:0007669"/>
    <property type="project" value="UniProtKB-KW"/>
</dbReference>
<dbReference type="PANTHER" id="PTHR40447">
    <property type="entry name" value="ANAEROBIC SULFITE REDUCTASE SUBUNIT A"/>
    <property type="match status" value="1"/>
</dbReference>
<dbReference type="NCBIfam" id="TIGR02910">
    <property type="entry name" value="sulfite_red_A"/>
    <property type="match status" value="1"/>
</dbReference>
<keyword evidence="1" id="KW-0479">Metal-binding</keyword>
<organism evidence="5 6">
    <name type="scientific">Eubacterium ramulus</name>
    <dbReference type="NCBI Taxonomy" id="39490"/>
    <lineage>
        <taxon>Bacteria</taxon>
        <taxon>Bacillati</taxon>
        <taxon>Bacillota</taxon>
        <taxon>Clostridia</taxon>
        <taxon>Eubacteriales</taxon>
        <taxon>Eubacteriaceae</taxon>
        <taxon>Eubacterium</taxon>
    </lineage>
</organism>
<dbReference type="Pfam" id="PF17179">
    <property type="entry name" value="Fer4_22"/>
    <property type="match status" value="1"/>
</dbReference>
<dbReference type="GeneID" id="97391475"/>
<proteinExistence type="predicted"/>
<dbReference type="InterPro" id="IPR014259">
    <property type="entry name" value="Sulphite_reductase_A"/>
</dbReference>
<keyword evidence="3" id="KW-0411">Iron-sulfur</keyword>
<sequence length="348" mass="39567">MGYCVDYDKMNDILAVWSETYHVYAPAWDKRKKKVRYREIKTVDQIVLDRQADFSPKEAYYPVSQTMFYFTDTEVTESELADDKGIIVIARPCDINGMARLDCIFMENGGHADYFYARLREKVKVVMLECRESFEHCFCVSMGTNKTDKYDAALRITENEVLVDIKDETLGAAFASASACDFTPEYVQENQKKLHIPQITDRSMLKPISDLEYWTQYDEKCMSCGGCNTVCGTCSCFDTVDVIYQEGSRSGERRRVWSSCMLESYTMTAGGNRARKTPGANMRFKVLHKFYDFADRFAKDGAHGIACDAQMCVGCGRCDMRCPKQISFFDAVDGLAAEIEKMNAGEEA</sequence>
<dbReference type="PROSITE" id="PS00198">
    <property type="entry name" value="4FE4S_FER_1"/>
    <property type="match status" value="2"/>
</dbReference>
<dbReference type="EMBL" id="CYYA01000019">
    <property type="protein sequence ID" value="CUN20493.1"/>
    <property type="molecule type" value="Genomic_DNA"/>
</dbReference>
<evidence type="ECO:0000256" key="1">
    <source>
        <dbReference type="ARBA" id="ARBA00022723"/>
    </source>
</evidence>
<feature type="domain" description="4Fe-4S ferredoxin-type" evidence="4">
    <location>
        <begin position="303"/>
        <end position="332"/>
    </location>
</feature>
<dbReference type="STRING" id="39490.ERS852448_02389"/>
<evidence type="ECO:0000313" key="6">
    <source>
        <dbReference type="Proteomes" id="UP000095492"/>
    </source>
</evidence>